<dbReference type="SUPFAM" id="SSF82657">
    <property type="entry name" value="BolA-like"/>
    <property type="match status" value="1"/>
</dbReference>
<evidence type="ECO:0000256" key="1">
    <source>
        <dbReference type="RuleBase" id="RU003860"/>
    </source>
</evidence>
<accession>Q13EG0</accession>
<dbReference type="Gene3D" id="3.30.300.90">
    <property type="entry name" value="BolA-like"/>
    <property type="match status" value="1"/>
</dbReference>
<dbReference type="GO" id="GO:0016226">
    <property type="term" value="P:iron-sulfur cluster assembly"/>
    <property type="evidence" value="ECO:0007669"/>
    <property type="project" value="TreeGrafter"/>
</dbReference>
<name>Q13EG0_RHOPS</name>
<dbReference type="PANTHER" id="PTHR46230">
    <property type="match status" value="1"/>
</dbReference>
<comment type="similarity">
    <text evidence="1">Belongs to the BolA/IbaG family.</text>
</comment>
<sequence length="101" mass="11127">MQRDRKRTNGRDMGVKDTLTQKLREAFTPESLDVIDESNLHEGHAGHSGRGESHFRVNIVSDAFAGKSRIDRHRMINELLAAELKGGLHALAVKAKAPGEA</sequence>
<dbReference type="InterPro" id="IPR036065">
    <property type="entry name" value="BolA-like_sf"/>
</dbReference>
<proteinExistence type="inferred from homology"/>
<dbReference type="InterPro" id="IPR002634">
    <property type="entry name" value="BolA"/>
</dbReference>
<dbReference type="Pfam" id="PF01722">
    <property type="entry name" value="BolA"/>
    <property type="match status" value="1"/>
</dbReference>
<dbReference type="STRING" id="316057.RPD_0291"/>
<reference evidence="2 3" key="1">
    <citation type="submission" date="2006-03" db="EMBL/GenBank/DDBJ databases">
        <title>Complete sequence of Rhodopseudomonas palustris BisB5.</title>
        <authorList>
            <consortium name="US DOE Joint Genome Institute"/>
            <person name="Copeland A."/>
            <person name="Lucas S."/>
            <person name="Lapidus A."/>
            <person name="Barry K."/>
            <person name="Detter J.C."/>
            <person name="Glavina del Rio T."/>
            <person name="Hammon N."/>
            <person name="Israni S."/>
            <person name="Dalin E."/>
            <person name="Tice H."/>
            <person name="Pitluck S."/>
            <person name="Chain P."/>
            <person name="Malfatti S."/>
            <person name="Shin M."/>
            <person name="Vergez L."/>
            <person name="Schmutz J."/>
            <person name="Larimer F."/>
            <person name="Land M."/>
            <person name="Hauser L."/>
            <person name="Pelletier D.A."/>
            <person name="Kyrpides N."/>
            <person name="Lykidis A."/>
            <person name="Oda Y."/>
            <person name="Harwood C.S."/>
            <person name="Richardson P."/>
        </authorList>
    </citation>
    <scope>NUCLEOTIDE SEQUENCE [LARGE SCALE GENOMIC DNA]</scope>
    <source>
        <strain evidence="2 3">BisB5</strain>
    </source>
</reference>
<evidence type="ECO:0000313" key="3">
    <source>
        <dbReference type="Proteomes" id="UP000001818"/>
    </source>
</evidence>
<organism evidence="2 3">
    <name type="scientific">Rhodopseudomonas palustris (strain BisB5)</name>
    <dbReference type="NCBI Taxonomy" id="316057"/>
    <lineage>
        <taxon>Bacteria</taxon>
        <taxon>Pseudomonadati</taxon>
        <taxon>Pseudomonadota</taxon>
        <taxon>Alphaproteobacteria</taxon>
        <taxon>Hyphomicrobiales</taxon>
        <taxon>Nitrobacteraceae</taxon>
        <taxon>Rhodopseudomonas</taxon>
    </lineage>
</organism>
<protein>
    <submittedName>
        <fullName evidence="2">Transcriptional regulator BolA</fullName>
    </submittedName>
</protein>
<dbReference type="Proteomes" id="UP000001818">
    <property type="component" value="Chromosome"/>
</dbReference>
<dbReference type="PANTHER" id="PTHR46230:SF7">
    <property type="entry name" value="BOLA-LIKE PROTEIN 1"/>
    <property type="match status" value="1"/>
</dbReference>
<dbReference type="KEGG" id="rpd:RPD_0291"/>
<gene>
    <name evidence="2" type="ordered locus">RPD_0291</name>
</gene>
<dbReference type="AlphaFoldDB" id="Q13EG0"/>
<dbReference type="EMBL" id="CP000283">
    <property type="protein sequence ID" value="ABE37529.1"/>
    <property type="molecule type" value="Genomic_DNA"/>
</dbReference>
<evidence type="ECO:0000313" key="2">
    <source>
        <dbReference type="EMBL" id="ABE37529.1"/>
    </source>
</evidence>
<dbReference type="HOGENOM" id="CLU_109462_2_1_5"/>
<dbReference type="eggNOG" id="COG0271">
    <property type="taxonomic scope" value="Bacteria"/>
</dbReference>
<dbReference type="PIRSF" id="PIRSF003113">
    <property type="entry name" value="BolA"/>
    <property type="match status" value="1"/>
</dbReference>